<dbReference type="PANTHER" id="PTHR31552:SF8">
    <property type="entry name" value="SERPENTINE RECEPTOR CLASS GAMMA"/>
    <property type="match status" value="1"/>
</dbReference>
<name>A0AAF3EKD7_9BILA</name>
<feature type="transmembrane region" description="Helical" evidence="1">
    <location>
        <begin position="111"/>
        <end position="134"/>
    </location>
</feature>
<keyword evidence="1" id="KW-0472">Membrane</keyword>
<evidence type="ECO:0000313" key="2">
    <source>
        <dbReference type="Proteomes" id="UP000887575"/>
    </source>
</evidence>
<keyword evidence="2" id="KW-1185">Reference proteome</keyword>
<dbReference type="AlphaFoldDB" id="A0AAF3EKD7"/>
<feature type="transmembrane region" description="Helical" evidence="1">
    <location>
        <begin position="37"/>
        <end position="64"/>
    </location>
</feature>
<feature type="transmembrane region" description="Helical" evidence="1">
    <location>
        <begin position="85"/>
        <end position="105"/>
    </location>
</feature>
<dbReference type="PANTHER" id="PTHR31552">
    <property type="entry name" value="SERPENTINE RECEPTOR CLASS GAMMA"/>
    <property type="match status" value="1"/>
</dbReference>
<dbReference type="Proteomes" id="UP000887575">
    <property type="component" value="Unassembled WGS sequence"/>
</dbReference>
<evidence type="ECO:0000313" key="3">
    <source>
        <dbReference type="WBParaSite" id="MBELARI_LOCUS14466"/>
    </source>
</evidence>
<reference evidence="3" key="1">
    <citation type="submission" date="2024-02" db="UniProtKB">
        <authorList>
            <consortium name="WormBaseParasite"/>
        </authorList>
    </citation>
    <scope>IDENTIFICATION</scope>
</reference>
<evidence type="ECO:0000256" key="1">
    <source>
        <dbReference type="SAM" id="Phobius"/>
    </source>
</evidence>
<dbReference type="WBParaSite" id="MBELARI_LOCUS14466">
    <property type="protein sequence ID" value="MBELARI_LOCUS14466"/>
    <property type="gene ID" value="MBELARI_LOCUS14466"/>
</dbReference>
<keyword evidence="1" id="KW-1133">Transmembrane helix</keyword>
<organism evidence="2 3">
    <name type="scientific">Mesorhabditis belari</name>
    <dbReference type="NCBI Taxonomy" id="2138241"/>
    <lineage>
        <taxon>Eukaryota</taxon>
        <taxon>Metazoa</taxon>
        <taxon>Ecdysozoa</taxon>
        <taxon>Nematoda</taxon>
        <taxon>Chromadorea</taxon>
        <taxon>Rhabditida</taxon>
        <taxon>Rhabditina</taxon>
        <taxon>Rhabditomorpha</taxon>
        <taxon>Rhabditoidea</taxon>
        <taxon>Rhabditidae</taxon>
        <taxon>Mesorhabditinae</taxon>
        <taxon>Mesorhabditis</taxon>
    </lineage>
</organism>
<protein>
    <recommendedName>
        <fullName evidence="4">Serpentine receptor class gamma</fullName>
    </recommendedName>
</protein>
<proteinExistence type="predicted"/>
<evidence type="ECO:0008006" key="4">
    <source>
        <dbReference type="Google" id="ProtNLM"/>
    </source>
</evidence>
<keyword evidence="1" id="KW-0812">Transmembrane</keyword>
<sequence>MYVTPSIYWARVWWDQPIFVQFSNAAFYLHGANDSAYSLQIMILVMIFVVLAFVVNTATGIALWRHFSRMNNKTRKTEIRFYAMSLIMFLTQVMAVGTQFLASYLPQSNLQYWIVEVGPIFGDFNCFFPLYFLIAVSNEWRAMVFEESKQPLVSSSVRSGTLSTAISRKSTNWEKNGKETIVD</sequence>
<accession>A0AAF3EKD7</accession>